<sequence length="157" mass="17330">MMLMSISVMEWRIQQHDINGATVIFEEVAIICQEPDMNDVGNAIELNYVVIGSHGDIDGCTNDANSEAGMSAMAPSSSDVSSDDELKHIISDSHWMMSVEHYHADGCAKLDYVTIGSHENRWHQWLMKVRSLPTKGIRAKASPVAMIGMRMAPVVLV</sequence>
<dbReference type="EMBL" id="SPHZ02000007">
    <property type="protein sequence ID" value="KAF0907291.1"/>
    <property type="molecule type" value="Genomic_DNA"/>
</dbReference>
<name>A0A6G1D4E2_9ORYZ</name>
<organism evidence="1 2">
    <name type="scientific">Oryza meyeriana var. granulata</name>
    <dbReference type="NCBI Taxonomy" id="110450"/>
    <lineage>
        <taxon>Eukaryota</taxon>
        <taxon>Viridiplantae</taxon>
        <taxon>Streptophyta</taxon>
        <taxon>Embryophyta</taxon>
        <taxon>Tracheophyta</taxon>
        <taxon>Spermatophyta</taxon>
        <taxon>Magnoliopsida</taxon>
        <taxon>Liliopsida</taxon>
        <taxon>Poales</taxon>
        <taxon>Poaceae</taxon>
        <taxon>BOP clade</taxon>
        <taxon>Oryzoideae</taxon>
        <taxon>Oryzeae</taxon>
        <taxon>Oryzinae</taxon>
        <taxon>Oryza</taxon>
        <taxon>Oryza meyeriana</taxon>
    </lineage>
</organism>
<proteinExistence type="predicted"/>
<evidence type="ECO:0000313" key="2">
    <source>
        <dbReference type="Proteomes" id="UP000479710"/>
    </source>
</evidence>
<gene>
    <name evidence="1" type="ORF">E2562_015792</name>
</gene>
<comment type="caution">
    <text evidence="1">The sequence shown here is derived from an EMBL/GenBank/DDBJ whole genome shotgun (WGS) entry which is preliminary data.</text>
</comment>
<dbReference type="Proteomes" id="UP000479710">
    <property type="component" value="Unassembled WGS sequence"/>
</dbReference>
<evidence type="ECO:0000313" key="1">
    <source>
        <dbReference type="EMBL" id="KAF0907291.1"/>
    </source>
</evidence>
<protein>
    <submittedName>
        <fullName evidence="1">Uncharacterized protein</fullName>
    </submittedName>
</protein>
<accession>A0A6G1D4E2</accession>
<keyword evidence="2" id="KW-1185">Reference proteome</keyword>
<reference evidence="1 2" key="1">
    <citation type="submission" date="2019-11" db="EMBL/GenBank/DDBJ databases">
        <title>Whole genome sequence of Oryza granulata.</title>
        <authorList>
            <person name="Li W."/>
        </authorList>
    </citation>
    <scope>NUCLEOTIDE SEQUENCE [LARGE SCALE GENOMIC DNA]</scope>
    <source>
        <strain evidence="2">cv. Menghai</strain>
        <tissue evidence="1">Leaf</tissue>
    </source>
</reference>
<dbReference type="AlphaFoldDB" id="A0A6G1D4E2"/>